<evidence type="ECO:0000313" key="2">
    <source>
        <dbReference type="EMBL" id="KAF9893910.1"/>
    </source>
</evidence>
<evidence type="ECO:0000313" key="3">
    <source>
        <dbReference type="Proteomes" id="UP001194746"/>
    </source>
</evidence>
<dbReference type="AlphaFoldDB" id="A0AAD4CWB6"/>
<sequence length="294" mass="32656">MDTFPSKPGVKRKIQDLEHHHHDVKTEAKRGSPDTSSPGAAASMNPLALANLGENLRILPVPEETDTLQETDAKLRDLSKIVEEGHSLALWTGLKLSSPHAHDPTALAKSLMTPQELMCYECCFGPKERHKASGKHPTTTSTTDDSSSHNGATVGTWQPPEFNWTANGMPIPQGRQSMKKFSQRAAAMDLIWAHQGATPENAAWLTFNQPEALPLVKAVTKVMNIKRHFQENRPYSGELTNMEVAELETIRKINSMAVKNMMREVERVRRLAKQIKDSMAILEGRIQSLEGPRS</sequence>
<keyword evidence="3" id="KW-1185">Reference proteome</keyword>
<evidence type="ECO:0000256" key="1">
    <source>
        <dbReference type="SAM" id="MobiDB-lite"/>
    </source>
</evidence>
<dbReference type="Proteomes" id="UP001194746">
    <property type="component" value="Unassembled WGS sequence"/>
</dbReference>
<reference evidence="2" key="1">
    <citation type="journal article" date="2019" name="Beilstein J. Org. Chem.">
        <title>Nanangenines: drimane sesquiterpenoids as the dominant metabolite cohort of a novel Australian fungus, Aspergillus nanangensis.</title>
        <authorList>
            <person name="Lacey H.J."/>
            <person name="Gilchrist C.L.M."/>
            <person name="Crombie A."/>
            <person name="Kalaitzis J.A."/>
            <person name="Vuong D."/>
            <person name="Rutledge P.J."/>
            <person name="Turner P."/>
            <person name="Pitt J.I."/>
            <person name="Lacey E."/>
            <person name="Chooi Y.H."/>
            <person name="Piggott A.M."/>
        </authorList>
    </citation>
    <scope>NUCLEOTIDE SEQUENCE</scope>
    <source>
        <strain evidence="2">MST-FP2251</strain>
    </source>
</reference>
<reference evidence="2" key="2">
    <citation type="submission" date="2020-02" db="EMBL/GenBank/DDBJ databases">
        <authorList>
            <person name="Gilchrist C.L.M."/>
            <person name="Chooi Y.-H."/>
        </authorList>
    </citation>
    <scope>NUCLEOTIDE SEQUENCE</scope>
    <source>
        <strain evidence="2">MST-FP2251</strain>
    </source>
</reference>
<name>A0AAD4CWB6_ASPNN</name>
<comment type="caution">
    <text evidence="2">The sequence shown here is derived from an EMBL/GenBank/DDBJ whole genome shotgun (WGS) entry which is preliminary data.</text>
</comment>
<feature type="region of interest" description="Disordered" evidence="1">
    <location>
        <begin position="1"/>
        <end position="43"/>
    </location>
</feature>
<feature type="region of interest" description="Disordered" evidence="1">
    <location>
        <begin position="130"/>
        <end position="163"/>
    </location>
</feature>
<gene>
    <name evidence="2" type="ORF">FE257_008881</name>
</gene>
<organism evidence="2 3">
    <name type="scientific">Aspergillus nanangensis</name>
    <dbReference type="NCBI Taxonomy" id="2582783"/>
    <lineage>
        <taxon>Eukaryota</taxon>
        <taxon>Fungi</taxon>
        <taxon>Dikarya</taxon>
        <taxon>Ascomycota</taxon>
        <taxon>Pezizomycotina</taxon>
        <taxon>Eurotiomycetes</taxon>
        <taxon>Eurotiomycetidae</taxon>
        <taxon>Eurotiales</taxon>
        <taxon>Aspergillaceae</taxon>
        <taxon>Aspergillus</taxon>
        <taxon>Aspergillus subgen. Circumdati</taxon>
    </lineage>
</organism>
<accession>A0AAD4CWB6</accession>
<dbReference type="EMBL" id="VCAU01000005">
    <property type="protein sequence ID" value="KAF9893910.1"/>
    <property type="molecule type" value="Genomic_DNA"/>
</dbReference>
<protein>
    <submittedName>
        <fullName evidence="2">Uncharacterized protein</fullName>
    </submittedName>
</protein>
<proteinExistence type="predicted"/>
<feature type="compositionally biased region" description="Basic and acidic residues" evidence="1">
    <location>
        <begin position="13"/>
        <end position="32"/>
    </location>
</feature>